<accession>A0ACC0IU72</accession>
<gene>
    <name evidence="1" type="ORF">LOK49_LG01G02201</name>
</gene>
<sequence>MSSSLTCTKLTVWTVIGILIQIIGLSLFVLGFFPVKPALSGVSGLESFRPPGFDSVEDHNVSNLRPDQLKSLYQELYEIPPSFDRLILMVIDGLPAEFVLGRDGQPPSKVFMEAMPYTQSLLASGMAVGYHAKAAPPTVTMPRLKTMVSGAIGGFLDVAFNFNTQVKDTVEVDHNVSRHLGDELNRTDWNLLETDSLVPFVGLKHKAYDCPLVIHITADQADIAPTLALLFGVPIPKNNVGILMSETLDFLTDDQRLRTLELNSWQLLRLLQAQLPGLSCGSFSSDVIRDDQWPAITKCDGSDEGMFCCLFLNASALHKSWKSKRVSRSNSRDDYSNTVSAYDDFLRAAREWLSHRATYKPAGLLASGVAAMVLSCLVFIGLLLWLDQEVYLRQMHRLSDLKNNMHKWHLEETYVLAIIFILVLSMGSSSMVEEEQYIWHFLTSTFYLVLLRKAIQSPIAGVAQSLITLVKGQNRRRSSQIFFIILILLSGRIMRGWHQGGVNWAHLPDISKWLEQAGRDYVKCIQLVSWLLVISLGLYSLSLFRTKKYFVMVIAFLFLVPAMLVLRHILKYQDSAFAASSHGATSMAQIIYAVLGILICGAVFALPWLIPVQNPKIFSTHDVCWSNNFLADVRRKFLLVGFRDCAYVIGWAYMLCWCLLQLLLQQPINSMPILLLLVQILASICYCSNSGLHLKQWVEVAALFYLGLAGHFALGNTNTLASIDVAGAFIGISSHSTLLSGILMFIITYASPLLAFLSMVMYMSMKETSYLVNPQNADIGHFLKMSVGFPCLVPLGLNSVLLFAYTIVLLLMRNHLFVWSVFSPKYLYVCATTVCVYIGVSVVYSTAIYTSLVFALRSRTLQCFIRDESRVSMVDNMYSMNPSYYELGSCSSNSVKFHLEGGGGGGVVSSNSTNMANSMSMVRWSSLRSTAEEEEKGVGGGGSKKKSHSEAESRRRKRINGHLATLRNLLPNTIKTDKASLLAEVVRRLRELKKTTTELTQADSTSTTSDNGSGQSGGSAKEHHNMLPSEADELELCYCEEEGDSAAGTIKATMSCEDRPELVSDMTRAVRSVEGKVVRAEMATVGGRTKSVLWVQVSGDSGGSDGDSSGSERLGMLGRALKVVVDRASLSMSGPGQDLPGNKRPRLYHY</sequence>
<dbReference type="Proteomes" id="UP001060215">
    <property type="component" value="Chromosome 1"/>
</dbReference>
<comment type="caution">
    <text evidence="1">The sequence shown here is derived from an EMBL/GenBank/DDBJ whole genome shotgun (WGS) entry which is preliminary data.</text>
</comment>
<keyword evidence="2" id="KW-1185">Reference proteome</keyword>
<name>A0ACC0IU72_9ERIC</name>
<protein>
    <submittedName>
        <fullName evidence="1">Transcription factor bHLH107</fullName>
    </submittedName>
</protein>
<proteinExistence type="predicted"/>
<evidence type="ECO:0000313" key="2">
    <source>
        <dbReference type="Proteomes" id="UP001060215"/>
    </source>
</evidence>
<reference evidence="1 2" key="1">
    <citation type="journal article" date="2022" name="Plant J.">
        <title>Chromosome-level genome of Camellia lanceoleosa provides a valuable resource for understanding genome evolution and self-incompatibility.</title>
        <authorList>
            <person name="Gong W."/>
            <person name="Xiao S."/>
            <person name="Wang L."/>
            <person name="Liao Z."/>
            <person name="Chang Y."/>
            <person name="Mo W."/>
            <person name="Hu G."/>
            <person name="Li W."/>
            <person name="Zhao G."/>
            <person name="Zhu H."/>
            <person name="Hu X."/>
            <person name="Ji K."/>
            <person name="Xiang X."/>
            <person name="Song Q."/>
            <person name="Yuan D."/>
            <person name="Jin S."/>
            <person name="Zhang L."/>
        </authorList>
    </citation>
    <scope>NUCLEOTIDE SEQUENCE [LARGE SCALE GENOMIC DNA]</scope>
    <source>
        <strain evidence="1">SQ_2022a</strain>
    </source>
</reference>
<dbReference type="EMBL" id="CM045758">
    <property type="protein sequence ID" value="KAI8029185.1"/>
    <property type="molecule type" value="Genomic_DNA"/>
</dbReference>
<organism evidence="1 2">
    <name type="scientific">Camellia lanceoleosa</name>
    <dbReference type="NCBI Taxonomy" id="1840588"/>
    <lineage>
        <taxon>Eukaryota</taxon>
        <taxon>Viridiplantae</taxon>
        <taxon>Streptophyta</taxon>
        <taxon>Embryophyta</taxon>
        <taxon>Tracheophyta</taxon>
        <taxon>Spermatophyta</taxon>
        <taxon>Magnoliopsida</taxon>
        <taxon>eudicotyledons</taxon>
        <taxon>Gunneridae</taxon>
        <taxon>Pentapetalae</taxon>
        <taxon>asterids</taxon>
        <taxon>Ericales</taxon>
        <taxon>Theaceae</taxon>
        <taxon>Camellia</taxon>
    </lineage>
</organism>
<evidence type="ECO:0000313" key="1">
    <source>
        <dbReference type="EMBL" id="KAI8029185.1"/>
    </source>
</evidence>